<organism evidence="1 5">
    <name type="scientific">Didymodactylos carnosus</name>
    <dbReference type="NCBI Taxonomy" id="1234261"/>
    <lineage>
        <taxon>Eukaryota</taxon>
        <taxon>Metazoa</taxon>
        <taxon>Spiralia</taxon>
        <taxon>Gnathifera</taxon>
        <taxon>Rotifera</taxon>
        <taxon>Eurotatoria</taxon>
        <taxon>Bdelloidea</taxon>
        <taxon>Philodinida</taxon>
        <taxon>Philodinidae</taxon>
        <taxon>Didymodactylos</taxon>
    </lineage>
</organism>
<dbReference type="OrthoDB" id="21471at2759"/>
<dbReference type="Proteomes" id="UP000681722">
    <property type="component" value="Unassembled WGS sequence"/>
</dbReference>
<evidence type="ECO:0000313" key="2">
    <source>
        <dbReference type="EMBL" id="CAF1381617.1"/>
    </source>
</evidence>
<sequence length="160" mass="18348">MCSSSSQTEKEQCNIRIVKEYMEISYDPKRATAKNVEHLLAKQNRFIAPTTFPDVNDCETYAEEHGKLMKSINNLHIINFDYMVAKDNQVALRYSAEGSHDGEAYKSIKASGRHAKWTAAGLFKLDDNNKIVEFIKEWDKLAMWKQLGFPIEEGTKVPEK</sequence>
<keyword evidence="5" id="KW-1185">Reference proteome</keyword>
<dbReference type="Proteomes" id="UP000682733">
    <property type="component" value="Unassembled WGS sequence"/>
</dbReference>
<dbReference type="GO" id="GO:0030638">
    <property type="term" value="P:polyketide metabolic process"/>
    <property type="evidence" value="ECO:0007669"/>
    <property type="project" value="InterPro"/>
</dbReference>
<dbReference type="Proteomes" id="UP000663829">
    <property type="component" value="Unassembled WGS sequence"/>
</dbReference>
<evidence type="ECO:0000313" key="3">
    <source>
        <dbReference type="EMBL" id="CAF3949901.1"/>
    </source>
</evidence>
<accession>A0A814V319</accession>
<evidence type="ECO:0000313" key="1">
    <source>
        <dbReference type="EMBL" id="CAF1185634.1"/>
    </source>
</evidence>
<dbReference type="Pfam" id="PF07366">
    <property type="entry name" value="SnoaL"/>
    <property type="match status" value="1"/>
</dbReference>
<comment type="caution">
    <text evidence="1">The sequence shown here is derived from an EMBL/GenBank/DDBJ whole genome shotgun (WGS) entry which is preliminary data.</text>
</comment>
<dbReference type="Proteomes" id="UP000677228">
    <property type="component" value="Unassembled WGS sequence"/>
</dbReference>
<evidence type="ECO:0000313" key="5">
    <source>
        <dbReference type="Proteomes" id="UP000663829"/>
    </source>
</evidence>
<dbReference type="EMBL" id="CAJNOK010024791">
    <property type="protein sequence ID" value="CAF1381617.1"/>
    <property type="molecule type" value="Genomic_DNA"/>
</dbReference>
<reference evidence="1" key="1">
    <citation type="submission" date="2021-02" db="EMBL/GenBank/DDBJ databases">
        <authorList>
            <person name="Nowell W R."/>
        </authorList>
    </citation>
    <scope>NUCLEOTIDE SEQUENCE</scope>
</reference>
<dbReference type="AlphaFoldDB" id="A0A814V319"/>
<gene>
    <name evidence="1" type="ORF">GPM918_LOCUS22931</name>
    <name evidence="2" type="ORF">OVA965_LOCUS32136</name>
    <name evidence="3" type="ORF">SRO942_LOCUS22930</name>
    <name evidence="4" type="ORF">TMI583_LOCUS32991</name>
</gene>
<dbReference type="EMBL" id="CAJOBA010046485">
    <property type="protein sequence ID" value="CAF4190085.1"/>
    <property type="molecule type" value="Genomic_DNA"/>
</dbReference>
<dbReference type="Gene3D" id="3.10.450.50">
    <property type="match status" value="1"/>
</dbReference>
<evidence type="ECO:0000313" key="4">
    <source>
        <dbReference type="EMBL" id="CAF4190085.1"/>
    </source>
</evidence>
<dbReference type="SUPFAM" id="SSF54427">
    <property type="entry name" value="NTF2-like"/>
    <property type="match status" value="1"/>
</dbReference>
<proteinExistence type="predicted"/>
<dbReference type="EMBL" id="CAJNOQ010008009">
    <property type="protein sequence ID" value="CAF1185634.1"/>
    <property type="molecule type" value="Genomic_DNA"/>
</dbReference>
<name>A0A814V319_9BILA</name>
<protein>
    <submittedName>
        <fullName evidence="1">Uncharacterized protein</fullName>
    </submittedName>
</protein>
<dbReference type="InterPro" id="IPR032710">
    <property type="entry name" value="NTF2-like_dom_sf"/>
</dbReference>
<dbReference type="InterPro" id="IPR009959">
    <property type="entry name" value="Cyclase_SnoaL-like"/>
</dbReference>
<dbReference type="EMBL" id="CAJOBC010008010">
    <property type="protein sequence ID" value="CAF3949901.1"/>
    <property type="molecule type" value="Genomic_DNA"/>
</dbReference>